<keyword evidence="2" id="KW-0805">Transcription regulation</keyword>
<dbReference type="SUPFAM" id="SSF88946">
    <property type="entry name" value="Sigma2 domain of RNA polymerase sigma factors"/>
    <property type="match status" value="1"/>
</dbReference>
<dbReference type="Pfam" id="PF08281">
    <property type="entry name" value="Sigma70_r4_2"/>
    <property type="match status" value="1"/>
</dbReference>
<evidence type="ECO:0000313" key="9">
    <source>
        <dbReference type="Proteomes" id="UP000095591"/>
    </source>
</evidence>
<dbReference type="InterPro" id="IPR039425">
    <property type="entry name" value="RNA_pol_sigma-70-like"/>
</dbReference>
<sequence>MCEQLYLTDDRLLFDKIRGGNAKAFEYAFRKFSPRLEAFAQKYTNDTNEAEDIVQDVFLKLWERRELLDNISLASFLFMMVRNSCLNYLKHRQIADTVQQRIPDTETAERLYAADFVPDPSSLLIQKELSDSIDQIMEELPPKCKEAFVLSRLNGLKNREIAEHMAITEKVVEKHITRALKRFRDGLRRYALLLGTLLSLWKW</sequence>
<dbReference type="Proteomes" id="UP000315827">
    <property type="component" value="Unassembled WGS sequence"/>
</dbReference>
<dbReference type="Pfam" id="PF04542">
    <property type="entry name" value="Sigma70_r2"/>
    <property type="match status" value="1"/>
</dbReference>
<proteinExistence type="inferred from homology"/>
<evidence type="ECO:0000313" key="8">
    <source>
        <dbReference type="EMBL" id="TWV57185.1"/>
    </source>
</evidence>
<evidence type="ECO:0000256" key="4">
    <source>
        <dbReference type="ARBA" id="ARBA00023163"/>
    </source>
</evidence>
<gene>
    <name evidence="7" type="primary">rpoE_9</name>
    <name evidence="7" type="ORF">ERS852429_03550</name>
    <name evidence="8" type="ORF">FSA05_23720</name>
</gene>
<evidence type="ECO:0000313" key="10">
    <source>
        <dbReference type="Proteomes" id="UP000315827"/>
    </source>
</evidence>
<feature type="domain" description="RNA polymerase sigma factor 70 region 4 type 2" evidence="6">
    <location>
        <begin position="131"/>
        <end position="182"/>
    </location>
</feature>
<dbReference type="EMBL" id="VOHW01000032">
    <property type="protein sequence ID" value="TWV57185.1"/>
    <property type="molecule type" value="Genomic_DNA"/>
</dbReference>
<dbReference type="GO" id="GO:0016987">
    <property type="term" value="F:sigma factor activity"/>
    <property type="evidence" value="ECO:0007669"/>
    <property type="project" value="UniProtKB-KW"/>
</dbReference>
<evidence type="ECO:0000256" key="1">
    <source>
        <dbReference type="ARBA" id="ARBA00010641"/>
    </source>
</evidence>
<dbReference type="NCBIfam" id="TIGR02937">
    <property type="entry name" value="sigma70-ECF"/>
    <property type="match status" value="1"/>
</dbReference>
<dbReference type="Gene3D" id="1.10.1740.10">
    <property type="match status" value="1"/>
</dbReference>
<dbReference type="InterPro" id="IPR013249">
    <property type="entry name" value="RNA_pol_sigma70_r4_t2"/>
</dbReference>
<name>A0A173VUP1_PARDI</name>
<dbReference type="PANTHER" id="PTHR43133:SF46">
    <property type="entry name" value="RNA POLYMERASE SIGMA-70 FACTOR ECF SUBFAMILY"/>
    <property type="match status" value="1"/>
</dbReference>
<dbReference type="InterPro" id="IPR007627">
    <property type="entry name" value="RNA_pol_sigma70_r2"/>
</dbReference>
<protein>
    <submittedName>
        <fullName evidence="8">RNA polymerase sigma-70 factor</fullName>
    </submittedName>
    <submittedName>
        <fullName evidence="7">Sigma-24</fullName>
    </submittedName>
</protein>
<comment type="similarity">
    <text evidence="1">Belongs to the sigma-70 factor family. ECF subfamily.</text>
</comment>
<evidence type="ECO:0000256" key="2">
    <source>
        <dbReference type="ARBA" id="ARBA00023015"/>
    </source>
</evidence>
<dbReference type="PANTHER" id="PTHR43133">
    <property type="entry name" value="RNA POLYMERASE ECF-TYPE SIGMA FACTO"/>
    <property type="match status" value="1"/>
</dbReference>
<accession>A0A173VUP1</accession>
<dbReference type="SUPFAM" id="SSF88659">
    <property type="entry name" value="Sigma3 and sigma4 domains of RNA polymerase sigma factors"/>
    <property type="match status" value="1"/>
</dbReference>
<keyword evidence="3" id="KW-0731">Sigma factor</keyword>
<dbReference type="InterPro" id="IPR036388">
    <property type="entry name" value="WH-like_DNA-bd_sf"/>
</dbReference>
<dbReference type="RefSeq" id="WP_044545105.1">
    <property type="nucleotide sequence ID" value="NZ_CDRH01000155.1"/>
</dbReference>
<dbReference type="InterPro" id="IPR014284">
    <property type="entry name" value="RNA_pol_sigma-70_dom"/>
</dbReference>
<organism evidence="7 9">
    <name type="scientific">Parabacteroides distasonis</name>
    <dbReference type="NCBI Taxonomy" id="823"/>
    <lineage>
        <taxon>Bacteria</taxon>
        <taxon>Pseudomonadati</taxon>
        <taxon>Bacteroidota</taxon>
        <taxon>Bacteroidia</taxon>
        <taxon>Bacteroidales</taxon>
        <taxon>Tannerellaceae</taxon>
        <taxon>Parabacteroides</taxon>
    </lineage>
</organism>
<dbReference type="InterPro" id="IPR013325">
    <property type="entry name" value="RNA_pol_sigma_r2"/>
</dbReference>
<dbReference type="NCBIfam" id="TIGR02985">
    <property type="entry name" value="Sig70_bacteroi1"/>
    <property type="match status" value="1"/>
</dbReference>
<dbReference type="GO" id="GO:0003677">
    <property type="term" value="F:DNA binding"/>
    <property type="evidence" value="ECO:0007669"/>
    <property type="project" value="InterPro"/>
</dbReference>
<dbReference type="InterPro" id="IPR014327">
    <property type="entry name" value="RNA_pol_sigma70_bacteroid"/>
</dbReference>
<dbReference type="Gene3D" id="1.10.10.10">
    <property type="entry name" value="Winged helix-like DNA-binding domain superfamily/Winged helix DNA-binding domain"/>
    <property type="match status" value="1"/>
</dbReference>
<dbReference type="EMBL" id="CYXP01000009">
    <property type="protein sequence ID" value="CUN30336.1"/>
    <property type="molecule type" value="Genomic_DNA"/>
</dbReference>
<dbReference type="InterPro" id="IPR013324">
    <property type="entry name" value="RNA_pol_sigma_r3/r4-like"/>
</dbReference>
<dbReference type="AlphaFoldDB" id="A0A173VUP1"/>
<evidence type="ECO:0000313" key="7">
    <source>
        <dbReference type="EMBL" id="CUN30336.1"/>
    </source>
</evidence>
<feature type="domain" description="RNA polymerase sigma-70 region 2" evidence="5">
    <location>
        <begin position="29"/>
        <end position="93"/>
    </location>
</feature>
<keyword evidence="4" id="KW-0804">Transcription</keyword>
<dbReference type="GO" id="GO:0006352">
    <property type="term" value="P:DNA-templated transcription initiation"/>
    <property type="evidence" value="ECO:0007669"/>
    <property type="project" value="InterPro"/>
</dbReference>
<reference evidence="8 10" key="2">
    <citation type="submission" date="2019-07" db="EMBL/GenBank/DDBJ databases">
        <title>Genome sequencing of Parabacteroides distasonis iSURF_7.</title>
        <authorList>
            <person name="Degefu H.N."/>
            <person name="Ruoff K.L."/>
            <person name="Price C.E."/>
            <person name="Valls R.A."/>
            <person name="O'Toole G.A."/>
        </authorList>
    </citation>
    <scope>NUCLEOTIDE SEQUENCE [LARGE SCALE GENOMIC DNA]</scope>
    <source>
        <strain evidence="8 10">CFPLTA003_1B</strain>
    </source>
</reference>
<evidence type="ECO:0000256" key="3">
    <source>
        <dbReference type="ARBA" id="ARBA00023082"/>
    </source>
</evidence>
<evidence type="ECO:0000259" key="6">
    <source>
        <dbReference type="Pfam" id="PF08281"/>
    </source>
</evidence>
<dbReference type="Proteomes" id="UP000095591">
    <property type="component" value="Unassembled WGS sequence"/>
</dbReference>
<reference evidence="7 9" key="1">
    <citation type="submission" date="2015-09" db="EMBL/GenBank/DDBJ databases">
        <authorList>
            <consortium name="Pathogen Informatics"/>
        </authorList>
    </citation>
    <scope>NUCLEOTIDE SEQUENCE [LARGE SCALE GENOMIC DNA]</scope>
    <source>
        <strain evidence="7 9">2789STDY5608872</strain>
    </source>
</reference>
<evidence type="ECO:0000259" key="5">
    <source>
        <dbReference type="Pfam" id="PF04542"/>
    </source>
</evidence>